<dbReference type="Proteomes" id="UP000286641">
    <property type="component" value="Unplaced"/>
</dbReference>
<dbReference type="PANTHER" id="PTHR12195">
    <property type="entry name" value="CYTOPLASMIC FMR1-INTERACTING PROTEIN-RELATED"/>
    <property type="match status" value="1"/>
</dbReference>
<proteinExistence type="inferred from homology"/>
<dbReference type="GO" id="GO:0005737">
    <property type="term" value="C:cytoplasm"/>
    <property type="evidence" value="ECO:0007669"/>
    <property type="project" value="UniProtKB-ARBA"/>
</dbReference>
<keyword evidence="3" id="KW-1185">Reference proteome</keyword>
<dbReference type="InterPro" id="IPR008081">
    <property type="entry name" value="Cytoplasmic_FMR1-int"/>
</dbReference>
<organism evidence="3 4">
    <name type="scientific">Callorhinus ursinus</name>
    <name type="common">Northern fur seal</name>
    <dbReference type="NCBI Taxonomy" id="34884"/>
    <lineage>
        <taxon>Eukaryota</taxon>
        <taxon>Metazoa</taxon>
        <taxon>Chordata</taxon>
        <taxon>Craniata</taxon>
        <taxon>Vertebrata</taxon>
        <taxon>Euteleostomi</taxon>
        <taxon>Mammalia</taxon>
        <taxon>Eutheria</taxon>
        <taxon>Laurasiatheria</taxon>
        <taxon>Carnivora</taxon>
        <taxon>Caniformia</taxon>
        <taxon>Pinnipedia</taxon>
        <taxon>Otariidae</taxon>
        <taxon>Callorhinus</taxon>
    </lineage>
</organism>
<feature type="domain" description="CYRIA/CYRIB Rac1 binding" evidence="2">
    <location>
        <begin position="64"/>
        <end position="273"/>
    </location>
</feature>
<dbReference type="RefSeq" id="XP_025707893.1">
    <property type="nucleotide sequence ID" value="XM_025852108.1"/>
</dbReference>
<evidence type="ECO:0000313" key="3">
    <source>
        <dbReference type="Proteomes" id="UP000286641"/>
    </source>
</evidence>
<dbReference type="PIRSF" id="PIRSF008153">
    <property type="entry name" value="FMR1_interacting"/>
    <property type="match status" value="1"/>
</dbReference>
<dbReference type="Pfam" id="PF05994">
    <property type="entry name" value="FragX_IP"/>
    <property type="match status" value="1"/>
</dbReference>
<evidence type="ECO:0000313" key="4">
    <source>
        <dbReference type="RefSeq" id="XP_025707893.1"/>
    </source>
</evidence>
<evidence type="ECO:0000256" key="1">
    <source>
        <dbReference type="ARBA" id="ARBA00025790"/>
    </source>
</evidence>
<dbReference type="GO" id="GO:0030833">
    <property type="term" value="P:regulation of actin filament polymerization"/>
    <property type="evidence" value="ECO:0007669"/>
    <property type="project" value="InterPro"/>
</dbReference>
<reference evidence="4" key="2">
    <citation type="submission" date="2025-08" db="UniProtKB">
        <authorList>
            <consortium name="RefSeq"/>
        </authorList>
    </citation>
    <scope>IDENTIFICATION</scope>
    <source>
        <tissue evidence="4">Blood</tissue>
    </source>
</reference>
<protein>
    <submittedName>
        <fullName evidence="4">Cytoplasmic FMR1-interacting protein 1 isoform X3</fullName>
    </submittedName>
</protein>
<gene>
    <name evidence="4" type="primary">CYFIP1</name>
</gene>
<dbReference type="Pfam" id="PF07159">
    <property type="entry name" value="CYRIA-B_Rac1-bd"/>
    <property type="match status" value="1"/>
</dbReference>
<accession>A0A3Q7MLL7</accession>
<dbReference type="InterPro" id="IPR009828">
    <property type="entry name" value="CYRIA/CYRIB_Rac1-bd"/>
</dbReference>
<sequence length="1148" mass="133493">MAAQVTLEDALSNVDLLEELPLPDQQPCIEPPPSSLLYQPNFNTNFEDRNAFVTGIARYIEQATVHSSMNEMLEEGQEYAVMLYTWRSCSRAIPQVKCNEQPNRVEIYEKTVEVLEPEVTKLMNFMYFQRNAIERFCGEVRRLCHAERRKDFVSEAYLITLGKFINMFAVLDELKNMKCSVKNDHSAYKRAAQFLRKMADPQSIQESQNLSMFLANHNKITQSLQQQLEVISGYEELLADIVNLCVDYYENRMYLTPSEKHMLLKVMGFGLYLMDGSVSNIYKLDAKKRINLSKIDKYFKQLQVVPLFGDMQIELARYIKTSAHYEENKSRWTCTSSSSSPQYNICEQMIQIREDHMRFISELARYSNSEVVTGSGRQEAQKTDAEYRKLFDLALQGLQLLSQWSAHVMEVYSWKLVHPTDKYSNKDCPDNAEEYERATRYNYTSEEKFALVELYMVRTMLESLIADKSGSKKTLRSSLEGPTILDIEKFHRESFFYTHLINFSETLQQCCDLSQLWFREFFLELTMGRRIQFPIEMSMPWILTDHILETKEASMMEYVLYSLDLYNDSAHYALTRFNKQFLYDEIEAEVNLCFDQFVYKLADQIFAYYKVMAGSLLLDKRLRSECKNQGATIHLPPSNRYETLLKQRHVQLLGRSIDLNRLITQRVSAAMYKSLELAIGRFESEDLTSIVELDGLLEINRMTHKLLSRYLTLDSFDAMFREANHNVSAPYGRITLHVFWELNYDFLPNYCYNGSTNRFVRTVLPFSQEFQRDKQPNAQPQYLHGSKALNLAYSSIYGSYRNFVGPPHFQVICRLLGYQGIAVVMEELLKVVKSLLQGTILQYVKTLMEVMPKICRLPRHEYGSPGILEFFHHQLKDIVEYAELKTVCFQNLREVGNAVLFCLLIEQSLSLEEVCDLLHAAPFQNILPRVHVKEGERLDAKMKRLESKYAPLHLVPLIERLGTPQQIAIAREGDLLTKERLCCGLSMFEVILTRIRTFLDDPIWRGPLPSNGVMHVDECVEFHRLWSAMQFVYCIPVGTHEFTVEQCFGDGLHWAGCMIIVLLGQQRRFAVLDFCYHLLKVQKHDGKDEIIKNVPLKKMVERIRKFQILNDEIITILDKYLKSGDGESTPVEHVRCFQPPIHQSLASS</sequence>
<evidence type="ECO:0000259" key="2">
    <source>
        <dbReference type="Pfam" id="PF07159"/>
    </source>
</evidence>
<reference key="1">
    <citation type="submission" date="2019-01" db="UniProtKB">
        <authorList>
            <consortium name="RefSeq"/>
        </authorList>
    </citation>
    <scope>IDENTIFICATION</scope>
</reference>
<comment type="similarity">
    <text evidence="1">Belongs to the CYFIP family.</text>
</comment>
<dbReference type="PRINTS" id="PR01698">
    <property type="entry name" value="CYTOFMRPINTP"/>
</dbReference>
<dbReference type="AlphaFoldDB" id="A0A3Q7MLL7"/>
<dbReference type="GO" id="GO:0031267">
    <property type="term" value="F:small GTPase binding"/>
    <property type="evidence" value="ECO:0007669"/>
    <property type="project" value="InterPro"/>
</dbReference>
<name>A0A3Q7MLL7_CALUR</name>
<dbReference type="CTD" id="23191"/>